<reference evidence="1" key="1">
    <citation type="submission" date="2021-02" db="EMBL/GenBank/DDBJ databases">
        <authorList>
            <person name="Cremers G."/>
            <person name="Picone N."/>
        </authorList>
    </citation>
    <scope>NUCLEOTIDE SEQUENCE</scope>
    <source>
        <strain evidence="1">PQ17</strain>
    </source>
</reference>
<evidence type="ECO:0000313" key="2">
    <source>
        <dbReference type="Proteomes" id="UP000663859"/>
    </source>
</evidence>
<organism evidence="1 2">
    <name type="scientific">Candidatus Methylacidithermus pantelleriae</name>
    <dbReference type="NCBI Taxonomy" id="2744239"/>
    <lineage>
        <taxon>Bacteria</taxon>
        <taxon>Pseudomonadati</taxon>
        <taxon>Verrucomicrobiota</taxon>
        <taxon>Methylacidiphilae</taxon>
        <taxon>Methylacidiphilales</taxon>
        <taxon>Methylacidiphilaceae</taxon>
        <taxon>Candidatus Methylacidithermus</taxon>
    </lineage>
</organism>
<dbReference type="EMBL" id="CAJNOB010000070">
    <property type="protein sequence ID" value="CAF0705076.1"/>
    <property type="molecule type" value="Genomic_DNA"/>
</dbReference>
<keyword evidence="2" id="KW-1185">Reference proteome</keyword>
<name>A0A8J2FUY8_9BACT</name>
<accession>A0A8J2FUY8</accession>
<evidence type="ECO:0000313" key="1">
    <source>
        <dbReference type="EMBL" id="CAF0705076.1"/>
    </source>
</evidence>
<dbReference type="AlphaFoldDB" id="A0A8J2FUY8"/>
<gene>
    <name evidence="1" type="ORF">MPNT_80098</name>
</gene>
<sequence length="71" mass="8231">MPTFLPVFPQLKSSLEVCPVYQSRAATRVLNSMRIFFLAYWLTTRLRAQWICEGFHGRNPPNPFVVFKPSA</sequence>
<comment type="caution">
    <text evidence="1">The sequence shown here is derived from an EMBL/GenBank/DDBJ whole genome shotgun (WGS) entry which is preliminary data.</text>
</comment>
<proteinExistence type="predicted"/>
<dbReference type="Proteomes" id="UP000663859">
    <property type="component" value="Unassembled WGS sequence"/>
</dbReference>
<protein>
    <submittedName>
        <fullName evidence="1">Uncharacterized protein</fullName>
    </submittedName>
</protein>